<keyword evidence="2" id="KW-0812">Transmembrane</keyword>
<evidence type="ECO:0000313" key="3">
    <source>
        <dbReference type="Proteomes" id="UP000055590"/>
    </source>
</evidence>
<sequence length="269" mass="27444">MSCVSDEVLSAMVDGEAGREHAAHLRRCDRCRGRLEKLEALDAALRSLPLAREAPSSTLAATLRGLKAGGETSAPAPGGTRRLARRARSLAPPSLAPAKRHLSRAVAGLAAMAAALAVMVIAPETGSPSRALAEDAVANHIRAFTVGDGTGCQVESQDPSELSAWLSTALGHEVEVPMLAGATLIGARRCSLLGEETAAVVYRAGDRAVSVYLPPKGSGVAAACEKSRSGCVQARDGQTVCVIPGGDDSPWLMVGAMPGDAMCSIAASG</sequence>
<name>A0A0K1PEE6_9BACT</name>
<dbReference type="AlphaFoldDB" id="A0A0K1PEE6"/>
<dbReference type="EMBL" id="CP012332">
    <property type="protein sequence ID" value="AKU91786.1"/>
    <property type="molecule type" value="Genomic_DNA"/>
</dbReference>
<dbReference type="KEGG" id="vin:AKJ08_2173"/>
<gene>
    <name evidence="2" type="ORF">AKJ08_2173</name>
</gene>
<evidence type="ECO:0000256" key="1">
    <source>
        <dbReference type="SAM" id="MobiDB-lite"/>
    </source>
</evidence>
<dbReference type="Gene3D" id="1.10.10.1320">
    <property type="entry name" value="Anti-sigma factor, zinc-finger domain"/>
    <property type="match status" value="1"/>
</dbReference>
<dbReference type="OrthoDB" id="5500345at2"/>
<dbReference type="InterPro" id="IPR041916">
    <property type="entry name" value="Anti_sigma_zinc_sf"/>
</dbReference>
<organism evidence="2 3">
    <name type="scientific">Vulgatibacter incomptus</name>
    <dbReference type="NCBI Taxonomy" id="1391653"/>
    <lineage>
        <taxon>Bacteria</taxon>
        <taxon>Pseudomonadati</taxon>
        <taxon>Myxococcota</taxon>
        <taxon>Myxococcia</taxon>
        <taxon>Myxococcales</taxon>
        <taxon>Cystobacterineae</taxon>
        <taxon>Vulgatibacteraceae</taxon>
        <taxon>Vulgatibacter</taxon>
    </lineage>
</organism>
<keyword evidence="3" id="KW-1185">Reference proteome</keyword>
<dbReference type="Proteomes" id="UP000055590">
    <property type="component" value="Chromosome"/>
</dbReference>
<protein>
    <submittedName>
        <fullName evidence="2">Putative transmembrane anti-sigma factor</fullName>
    </submittedName>
</protein>
<evidence type="ECO:0000313" key="2">
    <source>
        <dbReference type="EMBL" id="AKU91786.1"/>
    </source>
</evidence>
<accession>A0A0K1PEE6</accession>
<reference evidence="2 3" key="1">
    <citation type="submission" date="2015-08" db="EMBL/GenBank/DDBJ databases">
        <authorList>
            <person name="Babu N.S."/>
            <person name="Beckwith C.J."/>
            <person name="Beseler K.G."/>
            <person name="Brison A."/>
            <person name="Carone J.V."/>
            <person name="Caskin T.P."/>
            <person name="Diamond M."/>
            <person name="Durham M.E."/>
            <person name="Foxe J.M."/>
            <person name="Go M."/>
            <person name="Henderson B.A."/>
            <person name="Jones I.B."/>
            <person name="McGettigan J.A."/>
            <person name="Micheletti S.J."/>
            <person name="Nasrallah M.E."/>
            <person name="Ortiz D."/>
            <person name="Piller C.R."/>
            <person name="Privatt S.R."/>
            <person name="Schneider S.L."/>
            <person name="Sharp S."/>
            <person name="Smith T.C."/>
            <person name="Stanton J.D."/>
            <person name="Ullery H.E."/>
            <person name="Wilson R.J."/>
            <person name="Serrano M.G."/>
            <person name="Buck G."/>
            <person name="Lee V."/>
            <person name="Wang Y."/>
            <person name="Carvalho R."/>
            <person name="Voegtly L."/>
            <person name="Shi R."/>
            <person name="Duckworth R."/>
            <person name="Johnson A."/>
            <person name="Loviza R."/>
            <person name="Walstead R."/>
            <person name="Shah Z."/>
            <person name="Kiflezghi M."/>
            <person name="Wade K."/>
            <person name="Ball S.L."/>
            <person name="Bradley K.W."/>
            <person name="Asai D.J."/>
            <person name="Bowman C.A."/>
            <person name="Russell D.A."/>
            <person name="Pope W.H."/>
            <person name="Jacobs-Sera D."/>
            <person name="Hendrix R.W."/>
            <person name="Hatfull G.F."/>
        </authorList>
    </citation>
    <scope>NUCLEOTIDE SEQUENCE [LARGE SCALE GENOMIC DNA]</scope>
    <source>
        <strain evidence="2 3">DSM 27710</strain>
    </source>
</reference>
<feature type="region of interest" description="Disordered" evidence="1">
    <location>
        <begin position="66"/>
        <end position="96"/>
    </location>
</feature>
<dbReference type="STRING" id="1391653.AKJ08_2173"/>
<dbReference type="RefSeq" id="WP_050726052.1">
    <property type="nucleotide sequence ID" value="NZ_CP012332.1"/>
</dbReference>
<proteinExistence type="predicted"/>
<keyword evidence="2" id="KW-0472">Membrane</keyword>